<organism evidence="5 6">
    <name type="scientific">Parapedobacter deserti</name>
    <dbReference type="NCBI Taxonomy" id="1912957"/>
    <lineage>
        <taxon>Bacteria</taxon>
        <taxon>Pseudomonadati</taxon>
        <taxon>Bacteroidota</taxon>
        <taxon>Sphingobacteriia</taxon>
        <taxon>Sphingobacteriales</taxon>
        <taxon>Sphingobacteriaceae</taxon>
        <taxon>Parapedobacter</taxon>
    </lineage>
</organism>
<dbReference type="EMBL" id="JBHRTA010000062">
    <property type="protein sequence ID" value="MFC3200136.1"/>
    <property type="molecule type" value="Genomic_DNA"/>
</dbReference>
<keyword evidence="6" id="KW-1185">Reference proteome</keyword>
<evidence type="ECO:0000256" key="2">
    <source>
        <dbReference type="ARBA" id="ARBA00022741"/>
    </source>
</evidence>
<keyword evidence="5" id="KW-0436">Ligase</keyword>
<dbReference type="InterPro" id="IPR024185">
    <property type="entry name" value="FTHF_cligase-like_sf"/>
</dbReference>
<evidence type="ECO:0000256" key="1">
    <source>
        <dbReference type="ARBA" id="ARBA00010638"/>
    </source>
</evidence>
<sequence>MYPTSKQALRKIYREKRINLSIDQYQSLNRALVARVETLDVSQFATIHLFLPIEGNREPDTRTLAQSLKRKHPHIRLVLPRTAGGSFGLQHVVWNENTTLSLNHWGIPEPEGGTAVAPQEVDAVFVPLLAFDTRGNRVGYGKGFYDRFLAECRPETAKIGLSLFDAEPAITGIDAYDIPLDACVTPYRIWHFNTTP</sequence>
<name>A0ABV7JVH3_9SPHI</name>
<comment type="caution">
    <text evidence="5">The sequence shown here is derived from an EMBL/GenBank/DDBJ whole genome shotgun (WGS) entry which is preliminary data.</text>
</comment>
<dbReference type="InterPro" id="IPR002698">
    <property type="entry name" value="FTHF_cligase"/>
</dbReference>
<dbReference type="InterPro" id="IPR037171">
    <property type="entry name" value="NagB/RpiA_transferase-like"/>
</dbReference>
<dbReference type="PIRSF" id="PIRSF006806">
    <property type="entry name" value="FTHF_cligase"/>
    <property type="match status" value="1"/>
</dbReference>
<keyword evidence="4" id="KW-0460">Magnesium</keyword>
<dbReference type="Proteomes" id="UP001595526">
    <property type="component" value="Unassembled WGS sequence"/>
</dbReference>
<dbReference type="GO" id="GO:0030272">
    <property type="term" value="F:5-formyltetrahydrofolate cyclo-ligase activity"/>
    <property type="evidence" value="ECO:0007669"/>
    <property type="project" value="UniProtKB-EC"/>
</dbReference>
<keyword evidence="4" id="KW-0479">Metal-binding</keyword>
<evidence type="ECO:0000256" key="4">
    <source>
        <dbReference type="RuleBase" id="RU361279"/>
    </source>
</evidence>
<keyword evidence="2 4" id="KW-0547">Nucleotide-binding</keyword>
<dbReference type="NCBIfam" id="TIGR02727">
    <property type="entry name" value="MTHFS_bact"/>
    <property type="match status" value="1"/>
</dbReference>
<comment type="similarity">
    <text evidence="1 4">Belongs to the 5-formyltetrahydrofolate cyclo-ligase family.</text>
</comment>
<comment type="cofactor">
    <cofactor evidence="4">
        <name>Mg(2+)</name>
        <dbReference type="ChEBI" id="CHEBI:18420"/>
    </cofactor>
</comment>
<evidence type="ECO:0000313" key="6">
    <source>
        <dbReference type="Proteomes" id="UP001595526"/>
    </source>
</evidence>
<dbReference type="PANTHER" id="PTHR23407">
    <property type="entry name" value="ATPASE INHIBITOR/5-FORMYLTETRAHYDROFOLATE CYCLO-LIGASE"/>
    <property type="match status" value="1"/>
</dbReference>
<proteinExistence type="inferred from homology"/>
<reference evidence="6" key="1">
    <citation type="journal article" date="2019" name="Int. J. Syst. Evol. Microbiol.">
        <title>The Global Catalogue of Microorganisms (GCM) 10K type strain sequencing project: providing services to taxonomists for standard genome sequencing and annotation.</title>
        <authorList>
            <consortium name="The Broad Institute Genomics Platform"/>
            <consortium name="The Broad Institute Genome Sequencing Center for Infectious Disease"/>
            <person name="Wu L."/>
            <person name="Ma J."/>
        </authorList>
    </citation>
    <scope>NUCLEOTIDE SEQUENCE [LARGE SCALE GENOMIC DNA]</scope>
    <source>
        <strain evidence="6">KCTC 52416</strain>
    </source>
</reference>
<evidence type="ECO:0000256" key="3">
    <source>
        <dbReference type="ARBA" id="ARBA00022840"/>
    </source>
</evidence>
<dbReference type="Gene3D" id="3.40.50.10420">
    <property type="entry name" value="NagB/RpiA/CoA transferase-like"/>
    <property type="match status" value="1"/>
</dbReference>
<dbReference type="SUPFAM" id="SSF100950">
    <property type="entry name" value="NagB/RpiA/CoA transferase-like"/>
    <property type="match status" value="1"/>
</dbReference>
<dbReference type="Pfam" id="PF01812">
    <property type="entry name" value="5-FTHF_cyc-lig"/>
    <property type="match status" value="1"/>
</dbReference>
<evidence type="ECO:0000313" key="5">
    <source>
        <dbReference type="EMBL" id="MFC3200136.1"/>
    </source>
</evidence>
<keyword evidence="3 4" id="KW-0067">ATP-binding</keyword>
<dbReference type="PANTHER" id="PTHR23407:SF1">
    <property type="entry name" value="5-FORMYLTETRAHYDROFOLATE CYCLO-LIGASE"/>
    <property type="match status" value="1"/>
</dbReference>
<comment type="catalytic activity">
    <reaction evidence="4">
        <text>(6S)-5-formyl-5,6,7,8-tetrahydrofolate + ATP = (6R)-5,10-methenyltetrahydrofolate + ADP + phosphate</text>
        <dbReference type="Rhea" id="RHEA:10488"/>
        <dbReference type="ChEBI" id="CHEBI:30616"/>
        <dbReference type="ChEBI" id="CHEBI:43474"/>
        <dbReference type="ChEBI" id="CHEBI:57455"/>
        <dbReference type="ChEBI" id="CHEBI:57457"/>
        <dbReference type="ChEBI" id="CHEBI:456216"/>
        <dbReference type="EC" id="6.3.3.2"/>
    </reaction>
</comment>
<dbReference type="RefSeq" id="WP_379026424.1">
    <property type="nucleotide sequence ID" value="NZ_JBHRTA010000062.1"/>
</dbReference>
<accession>A0ABV7JVH3</accession>
<gene>
    <name evidence="5" type="ORF">ACFOET_21120</name>
</gene>
<protein>
    <recommendedName>
        <fullName evidence="4">5-formyltetrahydrofolate cyclo-ligase</fullName>
        <ecNumber evidence="4">6.3.3.2</ecNumber>
    </recommendedName>
</protein>
<dbReference type="EC" id="6.3.3.2" evidence="4"/>